<keyword evidence="1" id="KW-0812">Transmembrane</keyword>
<dbReference type="eggNOG" id="COG0845">
    <property type="taxonomic scope" value="Bacteria"/>
</dbReference>
<keyword evidence="1" id="KW-1133">Transmembrane helix</keyword>
<dbReference type="Gene3D" id="1.10.287.470">
    <property type="entry name" value="Helix hairpin bin"/>
    <property type="match status" value="1"/>
</dbReference>
<feature type="transmembrane region" description="Helical" evidence="1">
    <location>
        <begin position="27"/>
        <end position="45"/>
    </location>
</feature>
<dbReference type="EMBL" id="CP002339">
    <property type="protein sequence ID" value="AEF05261.1"/>
    <property type="molecule type" value="Genomic_DNA"/>
</dbReference>
<dbReference type="SUPFAM" id="SSF111369">
    <property type="entry name" value="HlyD-like secretion proteins"/>
    <property type="match status" value="1"/>
</dbReference>
<evidence type="ECO:0000313" key="2">
    <source>
        <dbReference type="EMBL" id="AEF05261.1"/>
    </source>
</evidence>
<name>F5Z628_ALTNA</name>
<dbReference type="Proteomes" id="UP000000683">
    <property type="component" value="Chromosome"/>
</dbReference>
<dbReference type="AlphaFoldDB" id="F5Z628"/>
<proteinExistence type="predicted"/>
<evidence type="ECO:0000313" key="3">
    <source>
        <dbReference type="Proteomes" id="UP000000683"/>
    </source>
</evidence>
<accession>F5Z628</accession>
<dbReference type="GO" id="GO:1990281">
    <property type="term" value="C:efflux pump complex"/>
    <property type="evidence" value="ECO:0007669"/>
    <property type="project" value="TreeGrafter"/>
</dbReference>
<protein>
    <submittedName>
        <fullName evidence="2">Membrane fusion protein</fullName>
    </submittedName>
</protein>
<dbReference type="GO" id="GO:0015562">
    <property type="term" value="F:efflux transmembrane transporter activity"/>
    <property type="evidence" value="ECO:0007669"/>
    <property type="project" value="TreeGrafter"/>
</dbReference>
<keyword evidence="1" id="KW-0472">Membrane</keyword>
<reference evidence="2 3" key="1">
    <citation type="journal article" date="2011" name="J. Bacteriol.">
        <title>Complete genome sequence of the polycyclic aromatic hydrocarbon-degrading bacterium Alteromonas sp. strain SN2.</title>
        <authorList>
            <person name="Jin H.M."/>
            <person name="Jeong H."/>
            <person name="Moon E.J."/>
            <person name="Math R.K."/>
            <person name="Lee K."/>
            <person name="Kim H.J."/>
            <person name="Jeon C.O."/>
            <person name="Oh T.K."/>
            <person name="Kim J.F."/>
        </authorList>
    </citation>
    <scope>NUCLEOTIDE SEQUENCE [LARGE SCALE GENOMIC DNA]</scope>
    <source>
        <strain evidence="3">JCM 17741 / KACC 18427 / KCTC 11700BP / SN2</strain>
    </source>
</reference>
<gene>
    <name evidence="2" type="ordered locus">ambt_18840</name>
</gene>
<keyword evidence="3" id="KW-1185">Reference proteome</keyword>
<dbReference type="Gene3D" id="2.40.50.100">
    <property type="match status" value="1"/>
</dbReference>
<dbReference type="PANTHER" id="PTHR30469:SF33">
    <property type="entry name" value="SLR1207 PROTEIN"/>
    <property type="match status" value="1"/>
</dbReference>
<dbReference type="KEGG" id="alt:ambt_18840"/>
<organism evidence="2 3">
    <name type="scientific">Alteromonas naphthalenivorans</name>
    <dbReference type="NCBI Taxonomy" id="715451"/>
    <lineage>
        <taxon>Bacteria</taxon>
        <taxon>Pseudomonadati</taxon>
        <taxon>Pseudomonadota</taxon>
        <taxon>Gammaproteobacteria</taxon>
        <taxon>Alteromonadales</taxon>
        <taxon>Alteromonadaceae</taxon>
        <taxon>Alteromonas/Salinimonas group</taxon>
        <taxon>Alteromonas</taxon>
    </lineage>
</organism>
<dbReference type="HOGENOM" id="CLU_038456_0_0_6"/>
<sequence>MMNSAEKRFLDNVSSLSSLHVPKLHKVVCGLVLAMVVCASLILWFTPWMQTAYGTGMVDSLDPVDRTQAISALVDGQIKQWHVREGMQVKAGDPIVTLIDTDAGRLEKLQSQLAAAKAGHQANETAVANAENNLARQMGLQEQGLVSRKDVEAAQIKVQELKAKAASSLSAINDVSMSLSRQSIQTKVAPVDGTIIRLYSGGVSTFVKAGAVLGQFIPLNAKRSIRITVTGLDAPLVKKGAKARLQFEGWPVFQFSGWPGSSIGTFGGEVVYVEPVASTAGTFQVWIMPDADDVPWPKESATRLGSRVKAWVLLEEVKLGYELWRQLNNFPPQQTADPESSQTKTSSW</sequence>
<evidence type="ECO:0000256" key="1">
    <source>
        <dbReference type="SAM" id="Phobius"/>
    </source>
</evidence>
<dbReference type="PANTHER" id="PTHR30469">
    <property type="entry name" value="MULTIDRUG RESISTANCE PROTEIN MDTA"/>
    <property type="match status" value="1"/>
</dbReference>